<accession>A0A6I4IUS5</accession>
<dbReference type="OrthoDB" id="1095452at2"/>
<dbReference type="AlphaFoldDB" id="A0A6I4IUS5"/>
<dbReference type="Proteomes" id="UP000431264">
    <property type="component" value="Unassembled WGS sequence"/>
</dbReference>
<evidence type="ECO:0008006" key="3">
    <source>
        <dbReference type="Google" id="ProtNLM"/>
    </source>
</evidence>
<protein>
    <recommendedName>
        <fullName evidence="3">TonB C-terminal domain-containing protein</fullName>
    </recommendedName>
</protein>
<evidence type="ECO:0000313" key="2">
    <source>
        <dbReference type="Proteomes" id="UP000431264"/>
    </source>
</evidence>
<name>A0A6I4IUS5_9FLAO</name>
<comment type="caution">
    <text evidence="1">The sequence shown here is derived from an EMBL/GenBank/DDBJ whole genome shotgun (WGS) entry which is preliminary data.</text>
</comment>
<proteinExistence type="predicted"/>
<dbReference type="RefSeq" id="WP_140998844.1">
    <property type="nucleotide sequence ID" value="NZ_VDCZ01000012.1"/>
</dbReference>
<sequence>MKIIAFLTILVSINFVHSQSIYKSCDEGTNDAISHFNSKKYTLTTLGQVYFPEFQDFQIKVAKEKYGITLTRSDCVLFPYNSCYKKTMRELVLKKFGTNIEEKIYREALVNLKKSKKYIEEIKPKIDTGYVFNPAHINAEFPKEYGTIKNFLLHNTQELKKMKYWSVLADVIIEKDGSISFLKFNKEDLNEEVEYEIRRLLLIMPKWKPATYYEEKVRSKRTISFSCRYNLEIMNRIRKERK</sequence>
<keyword evidence="2" id="KW-1185">Reference proteome</keyword>
<reference evidence="2" key="1">
    <citation type="submission" date="2019-05" db="EMBL/GenBank/DDBJ databases">
        <title>Flavobacterium profundi sp. nov., isolated from a deep-sea seamount.</title>
        <authorList>
            <person name="Zhang D.-C."/>
        </authorList>
    </citation>
    <scope>NUCLEOTIDE SEQUENCE [LARGE SCALE GENOMIC DNA]</scope>
    <source>
        <strain evidence="2">TP390</strain>
    </source>
</reference>
<dbReference type="EMBL" id="WQLW01000012">
    <property type="protein sequence ID" value="MVO10418.1"/>
    <property type="molecule type" value="Genomic_DNA"/>
</dbReference>
<evidence type="ECO:0000313" key="1">
    <source>
        <dbReference type="EMBL" id="MVO10418.1"/>
    </source>
</evidence>
<gene>
    <name evidence="1" type="ORF">GOQ30_14685</name>
</gene>
<organism evidence="1 2">
    <name type="scientific">Flavobacterium profundi</name>
    <dbReference type="NCBI Taxonomy" id="1774945"/>
    <lineage>
        <taxon>Bacteria</taxon>
        <taxon>Pseudomonadati</taxon>
        <taxon>Bacteroidota</taxon>
        <taxon>Flavobacteriia</taxon>
        <taxon>Flavobacteriales</taxon>
        <taxon>Flavobacteriaceae</taxon>
        <taxon>Flavobacterium</taxon>
    </lineage>
</organism>